<keyword evidence="3" id="KW-1185">Reference proteome</keyword>
<proteinExistence type="predicted"/>
<feature type="transmembrane region" description="Helical" evidence="1">
    <location>
        <begin position="52"/>
        <end position="72"/>
    </location>
</feature>
<organism evidence="2 3">
    <name type="scientific">Caerostris extrusa</name>
    <name type="common">Bark spider</name>
    <name type="synonym">Caerostris bankana</name>
    <dbReference type="NCBI Taxonomy" id="172846"/>
    <lineage>
        <taxon>Eukaryota</taxon>
        <taxon>Metazoa</taxon>
        <taxon>Ecdysozoa</taxon>
        <taxon>Arthropoda</taxon>
        <taxon>Chelicerata</taxon>
        <taxon>Arachnida</taxon>
        <taxon>Araneae</taxon>
        <taxon>Araneomorphae</taxon>
        <taxon>Entelegynae</taxon>
        <taxon>Araneoidea</taxon>
        <taxon>Araneidae</taxon>
        <taxon>Caerostris</taxon>
    </lineage>
</organism>
<evidence type="ECO:0000313" key="2">
    <source>
        <dbReference type="EMBL" id="GIY67189.1"/>
    </source>
</evidence>
<evidence type="ECO:0000256" key="1">
    <source>
        <dbReference type="SAM" id="Phobius"/>
    </source>
</evidence>
<keyword evidence="1" id="KW-1133">Transmembrane helix</keyword>
<sequence length="84" mass="9445">MLPMSGSPLKTDPPLHKHVTHVHRFSLTTYRAAPPPPPIPKNIPILDRLLKWIIRSLSVGLFGIAACITLHLHSWSSTFSKCHY</sequence>
<keyword evidence="1" id="KW-0472">Membrane</keyword>
<protein>
    <submittedName>
        <fullName evidence="2">Uncharacterized protein</fullName>
    </submittedName>
</protein>
<name>A0AAV4VC05_CAEEX</name>
<accession>A0AAV4VC05</accession>
<keyword evidence="1" id="KW-0812">Transmembrane</keyword>
<dbReference type="AlphaFoldDB" id="A0AAV4VC05"/>
<evidence type="ECO:0000313" key="3">
    <source>
        <dbReference type="Proteomes" id="UP001054945"/>
    </source>
</evidence>
<dbReference type="Proteomes" id="UP001054945">
    <property type="component" value="Unassembled WGS sequence"/>
</dbReference>
<comment type="caution">
    <text evidence="2">The sequence shown here is derived from an EMBL/GenBank/DDBJ whole genome shotgun (WGS) entry which is preliminary data.</text>
</comment>
<reference evidence="2 3" key="1">
    <citation type="submission" date="2021-06" db="EMBL/GenBank/DDBJ databases">
        <title>Caerostris extrusa draft genome.</title>
        <authorList>
            <person name="Kono N."/>
            <person name="Arakawa K."/>
        </authorList>
    </citation>
    <scope>NUCLEOTIDE SEQUENCE [LARGE SCALE GENOMIC DNA]</scope>
</reference>
<gene>
    <name evidence="2" type="ORF">CEXT_349501</name>
</gene>
<dbReference type="EMBL" id="BPLR01014214">
    <property type="protein sequence ID" value="GIY67189.1"/>
    <property type="molecule type" value="Genomic_DNA"/>
</dbReference>